<organism evidence="2 3">
    <name type="scientific">Halobium palmae</name>
    <dbReference type="NCBI Taxonomy" id="1776492"/>
    <lineage>
        <taxon>Archaea</taxon>
        <taxon>Methanobacteriati</taxon>
        <taxon>Methanobacteriota</taxon>
        <taxon>Stenosarchaea group</taxon>
        <taxon>Halobacteria</taxon>
        <taxon>Halobacteriales</taxon>
        <taxon>Haloferacaceae</taxon>
        <taxon>Halobium</taxon>
    </lineage>
</organism>
<feature type="compositionally biased region" description="Basic and acidic residues" evidence="1">
    <location>
        <begin position="14"/>
        <end position="23"/>
    </location>
</feature>
<evidence type="ECO:0000313" key="3">
    <source>
        <dbReference type="Proteomes" id="UP001596328"/>
    </source>
</evidence>
<reference evidence="2 3" key="1">
    <citation type="journal article" date="2019" name="Int. J. Syst. Evol. Microbiol.">
        <title>The Global Catalogue of Microorganisms (GCM) 10K type strain sequencing project: providing services to taxonomists for standard genome sequencing and annotation.</title>
        <authorList>
            <consortium name="The Broad Institute Genomics Platform"/>
            <consortium name="The Broad Institute Genome Sequencing Center for Infectious Disease"/>
            <person name="Wu L."/>
            <person name="Ma J."/>
        </authorList>
    </citation>
    <scope>NUCLEOTIDE SEQUENCE [LARGE SCALE GENOMIC DNA]</scope>
    <source>
        <strain evidence="2 3">NBRC 111368</strain>
    </source>
</reference>
<feature type="region of interest" description="Disordered" evidence="1">
    <location>
        <begin position="1"/>
        <end position="23"/>
    </location>
</feature>
<dbReference type="AlphaFoldDB" id="A0ABD5S0B6"/>
<gene>
    <name evidence="2" type="ORF">ACFQE1_11570</name>
</gene>
<protein>
    <submittedName>
        <fullName evidence="2">Uncharacterized protein</fullName>
    </submittedName>
</protein>
<name>A0ABD5S0B6_9EURY</name>
<proteinExistence type="predicted"/>
<sequence length="69" mass="7754">MNDVTESSSDSESESERDLREAPTFELEHLVDDETDPSELTVFAPATDALTTEWLTVDRTDAVPLDRVR</sequence>
<accession>A0ABD5S0B6</accession>
<comment type="caution">
    <text evidence="2">The sequence shown here is derived from an EMBL/GenBank/DDBJ whole genome shotgun (WGS) entry which is preliminary data.</text>
</comment>
<keyword evidence="3" id="KW-1185">Reference proteome</keyword>
<evidence type="ECO:0000313" key="2">
    <source>
        <dbReference type="EMBL" id="MFC6724996.1"/>
    </source>
</evidence>
<evidence type="ECO:0000256" key="1">
    <source>
        <dbReference type="SAM" id="MobiDB-lite"/>
    </source>
</evidence>
<dbReference type="EMBL" id="JBHSWU010000350">
    <property type="protein sequence ID" value="MFC6724996.1"/>
    <property type="molecule type" value="Genomic_DNA"/>
</dbReference>
<dbReference type="Proteomes" id="UP001596328">
    <property type="component" value="Unassembled WGS sequence"/>
</dbReference>